<accession>A0A7K4BYS5</accession>
<protein>
    <submittedName>
        <fullName evidence="5">SMC-Scp complex subunit ScpB</fullName>
    </submittedName>
</protein>
<name>A0A7K4BYS5_9ARCH</name>
<dbReference type="PIRSF" id="PIRSF019345">
    <property type="entry name" value="ScpB"/>
    <property type="match status" value="1"/>
</dbReference>
<keyword evidence="4" id="KW-0131">Cell cycle</keyword>
<dbReference type="Pfam" id="PF04079">
    <property type="entry name" value="SMC_ScpB"/>
    <property type="match status" value="1"/>
</dbReference>
<proteinExistence type="predicted"/>
<keyword evidence="3" id="KW-0159">Chromosome partition</keyword>
<dbReference type="InterPro" id="IPR005234">
    <property type="entry name" value="ScpB_csome_segregation"/>
</dbReference>
<comment type="caution">
    <text evidence="5">The sequence shown here is derived from an EMBL/GenBank/DDBJ whole genome shotgun (WGS) entry which is preliminary data.</text>
</comment>
<dbReference type="EMBL" id="JAAZKV010000007">
    <property type="protein sequence ID" value="NMA44352.1"/>
    <property type="molecule type" value="Genomic_DNA"/>
</dbReference>
<dbReference type="Gene3D" id="1.10.10.10">
    <property type="entry name" value="Winged helix-like DNA-binding domain superfamily/Winged helix DNA-binding domain"/>
    <property type="match status" value="2"/>
</dbReference>
<dbReference type="NCBIfam" id="TIGR00281">
    <property type="entry name" value="SMC-Scp complex subunit ScpB"/>
    <property type="match status" value="1"/>
</dbReference>
<dbReference type="AlphaFoldDB" id="A0A7K4BYS5"/>
<evidence type="ECO:0000313" key="5">
    <source>
        <dbReference type="EMBL" id="NMA44352.1"/>
    </source>
</evidence>
<dbReference type="Proteomes" id="UP000526302">
    <property type="component" value="Unassembled WGS sequence"/>
</dbReference>
<keyword evidence="2" id="KW-0132">Cell division</keyword>
<keyword evidence="1" id="KW-0963">Cytoplasm</keyword>
<evidence type="ECO:0000256" key="1">
    <source>
        <dbReference type="ARBA" id="ARBA00022490"/>
    </source>
</evidence>
<dbReference type="InterPro" id="IPR036390">
    <property type="entry name" value="WH_DNA-bd_sf"/>
</dbReference>
<evidence type="ECO:0000256" key="4">
    <source>
        <dbReference type="ARBA" id="ARBA00023306"/>
    </source>
</evidence>
<dbReference type="InterPro" id="IPR036388">
    <property type="entry name" value="WH-like_DNA-bd_sf"/>
</dbReference>
<evidence type="ECO:0000256" key="2">
    <source>
        <dbReference type="ARBA" id="ARBA00022618"/>
    </source>
</evidence>
<gene>
    <name evidence="5" type="primary">scpB</name>
    <name evidence="5" type="ORF">GX950_00875</name>
</gene>
<organism evidence="5 6">
    <name type="scientific">Candidatus Iainarchaeum sp</name>
    <dbReference type="NCBI Taxonomy" id="3101447"/>
    <lineage>
        <taxon>Archaea</taxon>
        <taxon>Candidatus Iainarchaeota</taxon>
        <taxon>Candidatus Iainarchaeia</taxon>
        <taxon>Candidatus Iainarchaeales</taxon>
        <taxon>Candidatus Iainarchaeaceae</taxon>
        <taxon>Candidatus Iainarchaeum</taxon>
    </lineage>
</organism>
<dbReference type="GO" id="GO:0051301">
    <property type="term" value="P:cell division"/>
    <property type="evidence" value="ECO:0007669"/>
    <property type="project" value="UniProtKB-KW"/>
</dbReference>
<dbReference type="GO" id="GO:0051304">
    <property type="term" value="P:chromosome separation"/>
    <property type="evidence" value="ECO:0007669"/>
    <property type="project" value="InterPro"/>
</dbReference>
<dbReference type="SUPFAM" id="SSF46785">
    <property type="entry name" value="Winged helix' DNA-binding domain"/>
    <property type="match status" value="2"/>
</dbReference>
<evidence type="ECO:0000256" key="3">
    <source>
        <dbReference type="ARBA" id="ARBA00022829"/>
    </source>
</evidence>
<reference evidence="5 6" key="1">
    <citation type="journal article" date="2020" name="Biotechnol. Biofuels">
        <title>New insights from the biogas microbiome by comprehensive genome-resolved metagenomics of nearly 1600 species originating from multiple anaerobic digesters.</title>
        <authorList>
            <person name="Campanaro S."/>
            <person name="Treu L."/>
            <person name="Rodriguez-R L.M."/>
            <person name="Kovalovszki A."/>
            <person name="Ziels R.M."/>
            <person name="Maus I."/>
            <person name="Zhu X."/>
            <person name="Kougias P.G."/>
            <person name="Basile A."/>
            <person name="Luo G."/>
            <person name="Schluter A."/>
            <person name="Konstantinidis K.T."/>
            <person name="Angelidaki I."/>
        </authorList>
    </citation>
    <scope>NUCLEOTIDE SEQUENCE [LARGE SCALE GENOMIC DNA]</scope>
    <source>
        <strain evidence="5">AS22ysBPME_79</strain>
    </source>
</reference>
<sequence>MDRLEKEKILEAALFMSPKPLPLEELKAIAEIDSRLQTKALLDELIYFYKTRKTALEIVESPIGYQMRVKEEYEDKVKHFAQDSMFSRGVMKTLALIAYKQPINQSLVVAYRNNKAYDHLKILLEAGFVKREPKGRTFVLTTTTKFIEYFGKEFNKDKKPTIAQTAKDTKSPIGHAINKVLEEKEDEE</sequence>
<evidence type="ECO:0000313" key="6">
    <source>
        <dbReference type="Proteomes" id="UP000526302"/>
    </source>
</evidence>
<dbReference type="PANTHER" id="PTHR34298:SF2">
    <property type="entry name" value="SEGREGATION AND CONDENSATION PROTEIN B"/>
    <property type="match status" value="1"/>
</dbReference>
<dbReference type="PANTHER" id="PTHR34298">
    <property type="entry name" value="SEGREGATION AND CONDENSATION PROTEIN B"/>
    <property type="match status" value="1"/>
</dbReference>